<dbReference type="EMBL" id="JAVRRD010000057">
    <property type="protein sequence ID" value="KAK5043546.1"/>
    <property type="molecule type" value="Genomic_DNA"/>
</dbReference>
<organism evidence="16 17">
    <name type="scientific">Exophiala bonariae</name>
    <dbReference type="NCBI Taxonomy" id="1690606"/>
    <lineage>
        <taxon>Eukaryota</taxon>
        <taxon>Fungi</taxon>
        <taxon>Dikarya</taxon>
        <taxon>Ascomycota</taxon>
        <taxon>Pezizomycotina</taxon>
        <taxon>Eurotiomycetes</taxon>
        <taxon>Chaetothyriomycetidae</taxon>
        <taxon>Chaetothyriales</taxon>
        <taxon>Herpotrichiellaceae</taxon>
        <taxon>Exophiala</taxon>
    </lineage>
</organism>
<dbReference type="CDD" id="cd02440">
    <property type="entry name" value="AdoMet_MTases"/>
    <property type="match status" value="1"/>
</dbReference>
<accession>A0AAV9MUL1</accession>
<evidence type="ECO:0000256" key="7">
    <source>
        <dbReference type="ARBA" id="ARBA00022884"/>
    </source>
</evidence>
<comment type="catalytic activity">
    <reaction evidence="12">
        <text>a 5'-end (5'-triphosphoguanosine)-ribonucleoside in mRNA + S-adenosyl-L-methionine = a 5'-end (N(7)-methyl 5'-triphosphoguanosine)-ribonucleoside in mRNA + S-adenosyl-L-homocysteine</text>
        <dbReference type="Rhea" id="RHEA:67008"/>
        <dbReference type="Rhea" id="RHEA-COMP:17166"/>
        <dbReference type="Rhea" id="RHEA-COMP:17167"/>
        <dbReference type="ChEBI" id="CHEBI:57856"/>
        <dbReference type="ChEBI" id="CHEBI:59789"/>
        <dbReference type="ChEBI" id="CHEBI:156461"/>
        <dbReference type="ChEBI" id="CHEBI:167617"/>
        <dbReference type="EC" id="2.1.1.56"/>
    </reaction>
</comment>
<keyword evidence="8" id="KW-0506">mRNA capping</keyword>
<dbReference type="RefSeq" id="XP_064699932.1">
    <property type="nucleotide sequence ID" value="XM_064854938.1"/>
</dbReference>
<dbReference type="AlphaFoldDB" id="A0AAV9MUL1"/>
<reference evidence="16 17" key="1">
    <citation type="submission" date="2023-08" db="EMBL/GenBank/DDBJ databases">
        <title>Black Yeasts Isolated from many extreme environments.</title>
        <authorList>
            <person name="Coleine C."/>
            <person name="Stajich J.E."/>
            <person name="Selbmann L."/>
        </authorList>
    </citation>
    <scope>NUCLEOTIDE SEQUENCE [LARGE SCALE GENOMIC DNA]</scope>
    <source>
        <strain evidence="16 17">CCFEE 5792</strain>
    </source>
</reference>
<gene>
    <name evidence="16" type="ORF">LTR84_011406</name>
</gene>
<evidence type="ECO:0000256" key="14">
    <source>
        <dbReference type="SAM" id="MobiDB-lite"/>
    </source>
</evidence>
<evidence type="ECO:0000256" key="2">
    <source>
        <dbReference type="ARBA" id="ARBA00004123"/>
    </source>
</evidence>
<evidence type="ECO:0000259" key="15">
    <source>
        <dbReference type="PROSITE" id="PS51562"/>
    </source>
</evidence>
<evidence type="ECO:0000313" key="16">
    <source>
        <dbReference type="EMBL" id="KAK5043546.1"/>
    </source>
</evidence>
<dbReference type="Proteomes" id="UP001358417">
    <property type="component" value="Unassembled WGS sequence"/>
</dbReference>
<dbReference type="PROSITE" id="PS51562">
    <property type="entry name" value="RNA_CAP0_MT"/>
    <property type="match status" value="1"/>
</dbReference>
<feature type="compositionally biased region" description="Basic and acidic residues" evidence="14">
    <location>
        <begin position="157"/>
        <end position="166"/>
    </location>
</feature>
<keyword evidence="8" id="KW-0507">mRNA processing</keyword>
<evidence type="ECO:0000256" key="3">
    <source>
        <dbReference type="ARBA" id="ARBA00011926"/>
    </source>
</evidence>
<feature type="compositionally biased region" description="Basic and acidic residues" evidence="14">
    <location>
        <begin position="474"/>
        <end position="490"/>
    </location>
</feature>
<evidence type="ECO:0000256" key="6">
    <source>
        <dbReference type="ARBA" id="ARBA00022691"/>
    </source>
</evidence>
<keyword evidence="9" id="KW-0539">Nucleus</keyword>
<name>A0AAV9MUL1_9EURO</name>
<feature type="compositionally biased region" description="Basic and acidic residues" evidence="14">
    <location>
        <begin position="72"/>
        <end position="86"/>
    </location>
</feature>
<protein>
    <recommendedName>
        <fullName evidence="13">mRNA cap guanine-N(7) methyltransferase</fullName>
        <ecNumber evidence="3">2.1.1.56</ecNumber>
    </recommendedName>
    <alternativeName>
        <fullName evidence="10">mRNA (guanine-N(7))-methyltransferase</fullName>
    </alternativeName>
    <alternativeName>
        <fullName evidence="11">mRNA cap methyltransferase</fullName>
    </alternativeName>
</protein>
<comment type="caution">
    <text evidence="16">The sequence shown here is derived from an EMBL/GenBank/DDBJ whole genome shotgun (WGS) entry which is preliminary data.</text>
</comment>
<keyword evidence="17" id="KW-1185">Reference proteome</keyword>
<dbReference type="InterPro" id="IPR029063">
    <property type="entry name" value="SAM-dependent_MTases_sf"/>
</dbReference>
<feature type="domain" description="MRNA cap 0 methyltransferase" evidence="15">
    <location>
        <begin position="274"/>
        <end position="620"/>
    </location>
</feature>
<keyword evidence="4" id="KW-0489">Methyltransferase</keyword>
<evidence type="ECO:0000256" key="12">
    <source>
        <dbReference type="ARBA" id="ARBA00044712"/>
    </source>
</evidence>
<evidence type="ECO:0000256" key="13">
    <source>
        <dbReference type="ARBA" id="ARBA00049739"/>
    </source>
</evidence>
<keyword evidence="6" id="KW-0949">S-adenosyl-L-methionine</keyword>
<feature type="region of interest" description="Disordered" evidence="14">
    <location>
        <begin position="474"/>
        <end position="503"/>
    </location>
</feature>
<comment type="subcellular location">
    <subcellularLocation>
        <location evidence="2">Nucleus</location>
    </subcellularLocation>
</comment>
<dbReference type="Gene3D" id="3.40.50.150">
    <property type="entry name" value="Vaccinia Virus protein VP39"/>
    <property type="match status" value="1"/>
</dbReference>
<dbReference type="SUPFAM" id="SSF53335">
    <property type="entry name" value="S-adenosyl-L-methionine-dependent methyltransferases"/>
    <property type="match status" value="1"/>
</dbReference>
<proteinExistence type="predicted"/>
<comment type="function">
    <text evidence="1">Responsible for methylating the 5'-cap structure of mRNAs.</text>
</comment>
<evidence type="ECO:0000256" key="9">
    <source>
        <dbReference type="ARBA" id="ARBA00023242"/>
    </source>
</evidence>
<evidence type="ECO:0000313" key="17">
    <source>
        <dbReference type="Proteomes" id="UP001358417"/>
    </source>
</evidence>
<evidence type="ECO:0000256" key="5">
    <source>
        <dbReference type="ARBA" id="ARBA00022679"/>
    </source>
</evidence>
<dbReference type="PANTHER" id="PTHR12189">
    <property type="entry name" value="MRNA GUANINE-7- METHYLTRANSFERASE"/>
    <property type="match status" value="1"/>
</dbReference>
<evidence type="ECO:0000256" key="11">
    <source>
        <dbReference type="ARBA" id="ARBA00033387"/>
    </source>
</evidence>
<dbReference type="GO" id="GO:0003723">
    <property type="term" value="F:RNA binding"/>
    <property type="evidence" value="ECO:0007669"/>
    <property type="project" value="UniProtKB-KW"/>
</dbReference>
<dbReference type="GO" id="GO:0005634">
    <property type="term" value="C:nucleus"/>
    <property type="evidence" value="ECO:0007669"/>
    <property type="project" value="UniProtKB-SubCell"/>
</dbReference>
<dbReference type="GO" id="GO:0004482">
    <property type="term" value="F:mRNA 5'-cap (guanine-N7-)-methyltransferase activity"/>
    <property type="evidence" value="ECO:0007669"/>
    <property type="project" value="UniProtKB-EC"/>
</dbReference>
<evidence type="ECO:0000256" key="10">
    <source>
        <dbReference type="ARBA" id="ARBA00032772"/>
    </source>
</evidence>
<dbReference type="Pfam" id="PF03291">
    <property type="entry name" value="mRNA_G-N7_MeTrfase"/>
    <property type="match status" value="1"/>
</dbReference>
<evidence type="ECO:0000256" key="8">
    <source>
        <dbReference type="ARBA" id="ARBA00023042"/>
    </source>
</evidence>
<sequence>MSDPPRGVPARRRSSVAYDPARDTFKELPNTIPEDAIAEVDEEPAPNTTTTTSSPPNNQASGDQGRKRRRSASGEREVRDRRDRNGTSHTNSPVSKKRRPSTSPSRRALNSPRPSNNNMEREKFPPRVPADLPRIPLKPREEGEVSTASRVPSAYSRRSEPEDRRRNGNYQRRSRSPRRRSPHNAYSRRSPPRERRRSPSPIRDSPPREIIRPGGARGRGRNVLAEQQRLAAEREAKQAALSNSRGVQEVSNQFYNARPEWVKERGRDWRRNESKIKGLRSFNNWIKSTLIHKFSAEEKKEVEELGWGEEAKEPEEQKPLLILDVGCGKGGDLGKWQQAPQKVGLYVGLDPAETSISQARQRYQEMRRQRRPIFDARFVPQDCFGAWIGDVPIVREVGIDPNAGSGQPSRWGGGGFDVVAAMFTMHYAFESEENVRMMLRNVAGSLKKGGRFLGVVPNSDVSAERIRKWFADKKAKEGDAPDGESKNAEKEEGETEDGPSWGNSIYNVRFPNDPLRPLQADGGFRPPFSWKYTYWMAEAVDVPEFVVPWEAFRAIAEGFNLEQRYRKPFPEVFESERGNKELMQLAVRMRVVEYEGGPKILSPEEEEAVGFYHAFCFVKV</sequence>
<evidence type="ECO:0000256" key="1">
    <source>
        <dbReference type="ARBA" id="ARBA00003378"/>
    </source>
</evidence>
<keyword evidence="7" id="KW-0694">RNA-binding</keyword>
<feature type="compositionally biased region" description="Basic residues" evidence="14">
    <location>
        <begin position="172"/>
        <end position="182"/>
    </location>
</feature>
<dbReference type="InterPro" id="IPR039753">
    <property type="entry name" value="RG7MT1"/>
</dbReference>
<evidence type="ECO:0000256" key="4">
    <source>
        <dbReference type="ARBA" id="ARBA00022603"/>
    </source>
</evidence>
<dbReference type="PANTHER" id="PTHR12189:SF2">
    <property type="entry name" value="MRNA CAP GUANINE-N7 METHYLTRANSFERASE"/>
    <property type="match status" value="1"/>
</dbReference>
<dbReference type="FunFam" id="3.40.50.150:FF:000231">
    <property type="entry name" value="mRNA cap guanine-N7 methyltransferase"/>
    <property type="match status" value="1"/>
</dbReference>
<feature type="compositionally biased region" description="Low complexity" evidence="14">
    <location>
        <begin position="46"/>
        <end position="58"/>
    </location>
</feature>
<dbReference type="EC" id="2.1.1.56" evidence="3"/>
<feature type="region of interest" description="Disordered" evidence="14">
    <location>
        <begin position="1"/>
        <end position="221"/>
    </location>
</feature>
<dbReference type="GeneID" id="89979559"/>
<dbReference type="InterPro" id="IPR004971">
    <property type="entry name" value="mRNA_G-N7_MeTrfase_dom"/>
</dbReference>
<keyword evidence="5" id="KW-0808">Transferase</keyword>